<name>A0A514Z6W4_9LACT</name>
<dbReference type="OrthoDB" id="2168232at2"/>
<evidence type="ECO:0000313" key="1">
    <source>
        <dbReference type="EMBL" id="QDK70349.1"/>
    </source>
</evidence>
<accession>A0A514Z6W4</accession>
<organism evidence="1 2">
    <name type="scientific">Lactococcus protaetiae</name>
    <dbReference type="NCBI Taxonomy" id="2592653"/>
    <lineage>
        <taxon>Bacteria</taxon>
        <taxon>Bacillati</taxon>
        <taxon>Bacillota</taxon>
        <taxon>Bacilli</taxon>
        <taxon>Lactobacillales</taxon>
        <taxon>Streptococcaceae</taxon>
        <taxon>Lactococcus</taxon>
    </lineage>
</organism>
<sequence length="76" mass="9125">MDFILYLYEKENEETLWEMWLSKDVEENFSDFKKKNLKTLRVSEKEVISADKAQENLDFAAQYFNFSKEVKMNGSI</sequence>
<gene>
    <name evidence="1" type="ORF">FLP15_03165</name>
</gene>
<dbReference type="AlphaFoldDB" id="A0A514Z6W4"/>
<dbReference type="EMBL" id="CP041356">
    <property type="protein sequence ID" value="QDK70349.1"/>
    <property type="molecule type" value="Genomic_DNA"/>
</dbReference>
<keyword evidence="2" id="KW-1185">Reference proteome</keyword>
<proteinExistence type="predicted"/>
<reference evidence="1 2" key="1">
    <citation type="submission" date="2019-07" db="EMBL/GenBank/DDBJ databases">
        <title>Genome sequencing of KACC 19320.</title>
        <authorList>
            <person name="Heo J."/>
            <person name="Kim S.-J."/>
            <person name="Kim J.-S."/>
            <person name="Hong S.-B."/>
            <person name="Kwon S.-W."/>
        </authorList>
    </citation>
    <scope>NUCLEOTIDE SEQUENCE [LARGE SCALE GENOMIC DNA]</scope>
    <source>
        <strain evidence="1 2">KACC 19320</strain>
    </source>
</reference>
<dbReference type="KEGG" id="lack:FLP15_03165"/>
<dbReference type="RefSeq" id="WP_142765964.1">
    <property type="nucleotide sequence ID" value="NZ_CP041356.1"/>
</dbReference>
<evidence type="ECO:0000313" key="2">
    <source>
        <dbReference type="Proteomes" id="UP000315128"/>
    </source>
</evidence>
<protein>
    <submittedName>
        <fullName evidence="1">Uncharacterized protein</fullName>
    </submittedName>
</protein>
<dbReference type="Proteomes" id="UP000315128">
    <property type="component" value="Chromosome"/>
</dbReference>